<reference evidence="2" key="2">
    <citation type="submission" date="2023-05" db="EMBL/GenBank/DDBJ databases">
        <authorList>
            <person name="Fouks B."/>
        </authorList>
    </citation>
    <scope>NUCLEOTIDE SEQUENCE</scope>
    <source>
        <strain evidence="2">Stay&amp;Tobe</strain>
        <tissue evidence="2">Testes</tissue>
    </source>
</reference>
<name>A0AAD8EQW8_DIPPU</name>
<sequence>SLLFIYFWYVINCTFGHFFTILLCTILNFLVNCTYLLHIRVYHHFYISLD</sequence>
<comment type="caution">
    <text evidence="2">The sequence shown here is derived from an EMBL/GenBank/DDBJ whole genome shotgun (WGS) entry which is preliminary data.</text>
</comment>
<evidence type="ECO:0000313" key="3">
    <source>
        <dbReference type="Proteomes" id="UP001233999"/>
    </source>
</evidence>
<feature type="non-terminal residue" evidence="2">
    <location>
        <position position="1"/>
    </location>
</feature>
<dbReference type="Proteomes" id="UP001233999">
    <property type="component" value="Unassembled WGS sequence"/>
</dbReference>
<gene>
    <name evidence="2" type="ORF">L9F63_010145</name>
</gene>
<proteinExistence type="predicted"/>
<feature type="non-terminal residue" evidence="2">
    <location>
        <position position="50"/>
    </location>
</feature>
<reference evidence="2" key="1">
    <citation type="journal article" date="2023" name="IScience">
        <title>Live-bearing cockroach genome reveals convergent evolutionary mechanisms linked to viviparity in insects and beyond.</title>
        <authorList>
            <person name="Fouks B."/>
            <person name="Harrison M.C."/>
            <person name="Mikhailova A.A."/>
            <person name="Marchal E."/>
            <person name="English S."/>
            <person name="Carruthers M."/>
            <person name="Jennings E.C."/>
            <person name="Chiamaka E.L."/>
            <person name="Frigard R.A."/>
            <person name="Pippel M."/>
            <person name="Attardo G.M."/>
            <person name="Benoit J.B."/>
            <person name="Bornberg-Bauer E."/>
            <person name="Tobe S.S."/>
        </authorList>
    </citation>
    <scope>NUCLEOTIDE SEQUENCE</scope>
    <source>
        <strain evidence="2">Stay&amp;Tobe</strain>
    </source>
</reference>
<organism evidence="2 3">
    <name type="scientific">Diploptera punctata</name>
    <name type="common">Pacific beetle cockroach</name>
    <dbReference type="NCBI Taxonomy" id="6984"/>
    <lineage>
        <taxon>Eukaryota</taxon>
        <taxon>Metazoa</taxon>
        <taxon>Ecdysozoa</taxon>
        <taxon>Arthropoda</taxon>
        <taxon>Hexapoda</taxon>
        <taxon>Insecta</taxon>
        <taxon>Pterygota</taxon>
        <taxon>Neoptera</taxon>
        <taxon>Polyneoptera</taxon>
        <taxon>Dictyoptera</taxon>
        <taxon>Blattodea</taxon>
        <taxon>Blaberoidea</taxon>
        <taxon>Blaberidae</taxon>
        <taxon>Diplopterinae</taxon>
        <taxon>Diploptera</taxon>
    </lineage>
</organism>
<dbReference type="EMBL" id="JASPKZ010000814">
    <property type="protein sequence ID" value="KAJ9599383.1"/>
    <property type="molecule type" value="Genomic_DNA"/>
</dbReference>
<keyword evidence="1" id="KW-0472">Membrane</keyword>
<keyword evidence="1" id="KW-0812">Transmembrane</keyword>
<accession>A0AAD8EQW8</accession>
<protein>
    <submittedName>
        <fullName evidence="2">Uncharacterized protein</fullName>
    </submittedName>
</protein>
<feature type="transmembrane region" description="Helical" evidence="1">
    <location>
        <begin position="6"/>
        <end position="31"/>
    </location>
</feature>
<evidence type="ECO:0000313" key="2">
    <source>
        <dbReference type="EMBL" id="KAJ9599383.1"/>
    </source>
</evidence>
<dbReference type="AlphaFoldDB" id="A0AAD8EQW8"/>
<keyword evidence="3" id="KW-1185">Reference proteome</keyword>
<evidence type="ECO:0000256" key="1">
    <source>
        <dbReference type="SAM" id="Phobius"/>
    </source>
</evidence>
<keyword evidence="1" id="KW-1133">Transmembrane helix</keyword>